<dbReference type="PANTHER" id="PTHR43800:SF1">
    <property type="entry name" value="PEPTIDYL-LYSINE N-ACETYLTRANSFERASE YJAB"/>
    <property type="match status" value="1"/>
</dbReference>
<dbReference type="PROSITE" id="PS51186">
    <property type="entry name" value="GNAT"/>
    <property type="match status" value="1"/>
</dbReference>
<proteinExistence type="predicted"/>
<dbReference type="PANTHER" id="PTHR43800">
    <property type="entry name" value="PEPTIDYL-LYSINE N-ACETYLTRANSFERASE YJAB"/>
    <property type="match status" value="1"/>
</dbReference>
<dbReference type="InterPro" id="IPR000182">
    <property type="entry name" value="GNAT_dom"/>
</dbReference>
<organism evidence="4 5">
    <name type="scientific">Gordonia humi</name>
    <dbReference type="NCBI Taxonomy" id="686429"/>
    <lineage>
        <taxon>Bacteria</taxon>
        <taxon>Bacillati</taxon>
        <taxon>Actinomycetota</taxon>
        <taxon>Actinomycetes</taxon>
        <taxon>Mycobacteriales</taxon>
        <taxon>Gordoniaceae</taxon>
        <taxon>Gordonia</taxon>
    </lineage>
</organism>
<dbReference type="Gene3D" id="3.40.630.30">
    <property type="match status" value="1"/>
</dbReference>
<accession>A0A840EX16</accession>
<sequence>MKIRHAGEADLTRIRAVEVAAGAPFADLGMDLVAGDEPISRERLSEFVVAGHAWVVADDRDRAVAYLLVESVDGLAHVEQVSVCPDHAGHGLGADLIENVAAWARRHGYPAMTLTTYVDVPWNGPYYERLGFRYLPVSEETAGLRTIRAAERDHGLDRWPRACMRREL</sequence>
<dbReference type="SUPFAM" id="SSF55729">
    <property type="entry name" value="Acyl-CoA N-acyltransferases (Nat)"/>
    <property type="match status" value="1"/>
</dbReference>
<dbReference type="Proteomes" id="UP000551501">
    <property type="component" value="Unassembled WGS sequence"/>
</dbReference>
<protein>
    <submittedName>
        <fullName evidence="4">GNAT superfamily N-acetyltransferase</fullName>
    </submittedName>
</protein>
<evidence type="ECO:0000313" key="4">
    <source>
        <dbReference type="EMBL" id="MBB4136131.1"/>
    </source>
</evidence>
<dbReference type="GO" id="GO:0016747">
    <property type="term" value="F:acyltransferase activity, transferring groups other than amino-acyl groups"/>
    <property type="evidence" value="ECO:0007669"/>
    <property type="project" value="InterPro"/>
</dbReference>
<reference evidence="4 5" key="1">
    <citation type="submission" date="2020-08" db="EMBL/GenBank/DDBJ databases">
        <title>Sequencing the genomes of 1000 actinobacteria strains.</title>
        <authorList>
            <person name="Klenk H.-P."/>
        </authorList>
    </citation>
    <scope>NUCLEOTIDE SEQUENCE [LARGE SCALE GENOMIC DNA]</scope>
    <source>
        <strain evidence="4 5">DSM 45298</strain>
    </source>
</reference>
<keyword evidence="1 4" id="KW-0808">Transferase</keyword>
<dbReference type="AlphaFoldDB" id="A0A840EX16"/>
<keyword evidence="2" id="KW-0012">Acyltransferase</keyword>
<evidence type="ECO:0000313" key="5">
    <source>
        <dbReference type="Proteomes" id="UP000551501"/>
    </source>
</evidence>
<evidence type="ECO:0000256" key="2">
    <source>
        <dbReference type="ARBA" id="ARBA00023315"/>
    </source>
</evidence>
<comment type="caution">
    <text evidence="4">The sequence shown here is derived from an EMBL/GenBank/DDBJ whole genome shotgun (WGS) entry which is preliminary data.</text>
</comment>
<dbReference type="InterPro" id="IPR016181">
    <property type="entry name" value="Acyl_CoA_acyltransferase"/>
</dbReference>
<dbReference type="CDD" id="cd04301">
    <property type="entry name" value="NAT_SF"/>
    <property type="match status" value="1"/>
</dbReference>
<dbReference type="RefSeq" id="WP_183371106.1">
    <property type="nucleotide sequence ID" value="NZ_BAABHL010000003.1"/>
</dbReference>
<feature type="domain" description="N-acetyltransferase" evidence="3">
    <location>
        <begin position="1"/>
        <end position="151"/>
    </location>
</feature>
<dbReference type="Pfam" id="PF00583">
    <property type="entry name" value="Acetyltransf_1"/>
    <property type="match status" value="1"/>
</dbReference>
<keyword evidence="5" id="KW-1185">Reference proteome</keyword>
<evidence type="ECO:0000259" key="3">
    <source>
        <dbReference type="PROSITE" id="PS51186"/>
    </source>
</evidence>
<evidence type="ECO:0000256" key="1">
    <source>
        <dbReference type="ARBA" id="ARBA00022679"/>
    </source>
</evidence>
<name>A0A840EX16_9ACTN</name>
<gene>
    <name evidence="4" type="ORF">BKA16_002683</name>
</gene>
<dbReference type="EMBL" id="JACIFP010000001">
    <property type="protein sequence ID" value="MBB4136131.1"/>
    <property type="molecule type" value="Genomic_DNA"/>
</dbReference>